<dbReference type="AlphaFoldDB" id="W0FPF9"/>
<dbReference type="Pfam" id="PF03235">
    <property type="entry name" value="GmrSD_N"/>
    <property type="match status" value="1"/>
</dbReference>
<accession>W0FPF9</accession>
<evidence type="ECO:0000259" key="1">
    <source>
        <dbReference type="Pfam" id="PF03235"/>
    </source>
</evidence>
<protein>
    <recommendedName>
        <fullName evidence="1">GmrSD restriction endonucleases N-terminal domain-containing protein</fullName>
    </recommendedName>
</protein>
<dbReference type="PANTHER" id="PTHR35149:SF2">
    <property type="entry name" value="DUF262 DOMAIN-CONTAINING PROTEIN"/>
    <property type="match status" value="1"/>
</dbReference>
<feature type="domain" description="GmrSD restriction endonucleases N-terminal" evidence="1">
    <location>
        <begin position="9"/>
        <end position="210"/>
    </location>
</feature>
<evidence type="ECO:0000313" key="2">
    <source>
        <dbReference type="EMBL" id="AHF24870.1"/>
    </source>
</evidence>
<dbReference type="EMBL" id="KC246808">
    <property type="protein sequence ID" value="AHF24870.1"/>
    <property type="molecule type" value="Genomic_DNA"/>
</dbReference>
<sequence>MRIRQQVLLDLLGEPNLRFAIPRFQRSYSWGAEQCDELWRDILRAARAHRSHFVGTLIYCEDEGRLSVVDGQQRLTTVTLLLVALAKHLDETGEQLFGIDGASIVSTYLLEEGGPKIVLSSADASTLEAVVRKSELPEKPSARVLENLANFEGKMRMEGFDAMELLSGLQSLVVISAELDNRAQAPAVFESFNSKGVPLVTADLVRNFLLLAESHDEQARLYAKYWVPICGVFGDDPGSLKLNNAILGWLAVRLKAVRKFGDTQAFSIFKSFCEDEYTGTIDDLLEEMYAFCMVWAENYRYHAVKKYKTADWATLGHKTRVSGRPRAKLDNPESAEYYKKHFGVDPKW</sequence>
<reference evidence="2" key="1">
    <citation type="journal article" date="2013" name="PLoS ONE">
        <title>Metagenomic insights into the carbohydrate-active enzymes carried by the microorganisms adhering to solid digesta in the rumen of cows.</title>
        <authorList>
            <person name="Wang L."/>
            <person name="Hatem A."/>
            <person name="Catalyurek U.V."/>
            <person name="Morrison M."/>
            <person name="Yu Z."/>
        </authorList>
    </citation>
    <scope>NUCLEOTIDE SEQUENCE</scope>
</reference>
<name>W0FPF9_9BACT</name>
<proteinExistence type="predicted"/>
<organism evidence="2">
    <name type="scientific">uncultured bacterium Contig1491</name>
    <dbReference type="NCBI Taxonomy" id="1393439"/>
    <lineage>
        <taxon>Bacteria</taxon>
        <taxon>environmental samples</taxon>
    </lineage>
</organism>
<dbReference type="InterPro" id="IPR004919">
    <property type="entry name" value="GmrSD_N"/>
</dbReference>
<dbReference type="PANTHER" id="PTHR35149">
    <property type="entry name" value="SLL5132 PROTEIN"/>
    <property type="match status" value="1"/>
</dbReference>